<organism evidence="1 2">
    <name type="scientific">Amborella trichopoda</name>
    <dbReference type="NCBI Taxonomy" id="13333"/>
    <lineage>
        <taxon>Eukaryota</taxon>
        <taxon>Viridiplantae</taxon>
        <taxon>Streptophyta</taxon>
        <taxon>Embryophyta</taxon>
        <taxon>Tracheophyta</taxon>
        <taxon>Spermatophyta</taxon>
        <taxon>Magnoliopsida</taxon>
        <taxon>Amborellales</taxon>
        <taxon>Amborellaceae</taxon>
        <taxon>Amborella</taxon>
    </lineage>
</organism>
<proteinExistence type="predicted"/>
<accession>W1PQW1</accession>
<evidence type="ECO:0000313" key="2">
    <source>
        <dbReference type="Proteomes" id="UP000017836"/>
    </source>
</evidence>
<dbReference type="HOGENOM" id="CLU_1733948_0_0_1"/>
<dbReference type="AlphaFoldDB" id="W1PQW1"/>
<sequence>MGYLDTQCEIQAEGYLREGGEREDMRYLCLEIQAEGYLREGGERERICVIFVWSMVVQEEGKCATVSRRLRDCSRFSHNRMIPYLHVVEIESLFSAPFSFPRVKGGCLVPCRAVPCGSKSTVTGRTCGRGPSVSPQLRITWHNAAVEMIEG</sequence>
<keyword evidence="2" id="KW-1185">Reference proteome</keyword>
<protein>
    <submittedName>
        <fullName evidence="1">Uncharacterized protein</fullName>
    </submittedName>
</protein>
<reference evidence="2" key="1">
    <citation type="journal article" date="2013" name="Science">
        <title>The Amborella genome and the evolution of flowering plants.</title>
        <authorList>
            <consortium name="Amborella Genome Project"/>
        </authorList>
    </citation>
    <scope>NUCLEOTIDE SEQUENCE [LARGE SCALE GENOMIC DNA]</scope>
</reference>
<evidence type="ECO:0000313" key="1">
    <source>
        <dbReference type="EMBL" id="ERN10453.1"/>
    </source>
</evidence>
<dbReference type="EMBL" id="KI392852">
    <property type="protein sequence ID" value="ERN10453.1"/>
    <property type="molecule type" value="Genomic_DNA"/>
</dbReference>
<name>W1PQW1_AMBTC</name>
<dbReference type="Proteomes" id="UP000017836">
    <property type="component" value="Unassembled WGS sequence"/>
</dbReference>
<dbReference type="Gramene" id="ERN10453">
    <property type="protein sequence ID" value="ERN10453"/>
    <property type="gene ID" value="AMTR_s00026p00233190"/>
</dbReference>
<gene>
    <name evidence="1" type="ORF">AMTR_s00026p00233190</name>
</gene>